<feature type="transmembrane region" description="Helical" evidence="6">
    <location>
        <begin position="221"/>
        <end position="244"/>
    </location>
</feature>
<keyword evidence="5 6" id="KW-0472">Membrane</keyword>
<evidence type="ECO:0000256" key="6">
    <source>
        <dbReference type="SAM" id="Phobius"/>
    </source>
</evidence>
<dbReference type="EMBL" id="JBHMFA010000006">
    <property type="protein sequence ID" value="MFB9105366.1"/>
    <property type="molecule type" value="Genomic_DNA"/>
</dbReference>
<evidence type="ECO:0000256" key="3">
    <source>
        <dbReference type="ARBA" id="ARBA00022692"/>
    </source>
</evidence>
<sequence length="301" mass="33067">METLHPTHKFKIKELPSLIKETYQSWMADDPFRLSAIVAYYTVLALPALLVIIINVVGSIWGIDIIQGQLTNEITAALGKDAAVAIESIISETQHSEKNLASTIIGIGTLLFGATGVFYQLKISLNEIWKIKPNPKAKVWKIVTDRALSFAFILVIGFLLLVSFIVTAAISALNTYIRDALPDVLLYLAYILDFVLSVSLISVLFALMFKYLPDAKIKWSTVWIGAILTAILFVIGKLLLGIYFGQADPGSTYGAAGSIVLILLWVSYSSLILFFGAEFTYVYAKRYGSGIEAKNTGVIKD</sequence>
<reference evidence="7 8" key="1">
    <citation type="submission" date="2024-09" db="EMBL/GenBank/DDBJ databases">
        <authorList>
            <person name="Sun Q."/>
            <person name="Mori K."/>
        </authorList>
    </citation>
    <scope>NUCLEOTIDE SEQUENCE [LARGE SCALE GENOMIC DNA]</scope>
    <source>
        <strain evidence="7 8">CECT 8300</strain>
    </source>
</reference>
<comment type="caution">
    <text evidence="7">The sequence shown here is derived from an EMBL/GenBank/DDBJ whole genome shotgun (WGS) entry which is preliminary data.</text>
</comment>
<keyword evidence="4 6" id="KW-1133">Transmembrane helix</keyword>
<feature type="transmembrane region" description="Helical" evidence="6">
    <location>
        <begin position="148"/>
        <end position="173"/>
    </location>
</feature>
<feature type="transmembrane region" description="Helical" evidence="6">
    <location>
        <begin position="37"/>
        <end position="63"/>
    </location>
</feature>
<evidence type="ECO:0000313" key="7">
    <source>
        <dbReference type="EMBL" id="MFB9105366.1"/>
    </source>
</evidence>
<evidence type="ECO:0000313" key="8">
    <source>
        <dbReference type="Proteomes" id="UP001589590"/>
    </source>
</evidence>
<keyword evidence="2" id="KW-1003">Cell membrane</keyword>
<gene>
    <name evidence="7" type="ORF">ACFFU1_10665</name>
</gene>
<feature type="transmembrane region" description="Helical" evidence="6">
    <location>
        <begin position="256"/>
        <end position="277"/>
    </location>
</feature>
<proteinExistence type="predicted"/>
<evidence type="ECO:0000256" key="5">
    <source>
        <dbReference type="ARBA" id="ARBA00023136"/>
    </source>
</evidence>
<evidence type="ECO:0000256" key="2">
    <source>
        <dbReference type="ARBA" id="ARBA00022475"/>
    </source>
</evidence>
<keyword evidence="8" id="KW-1185">Reference proteome</keyword>
<feature type="transmembrane region" description="Helical" evidence="6">
    <location>
        <begin position="185"/>
        <end position="209"/>
    </location>
</feature>
<comment type="subcellular location">
    <subcellularLocation>
        <location evidence="1">Cell membrane</location>
        <topology evidence="1">Multi-pass membrane protein</topology>
    </subcellularLocation>
</comment>
<name>A0ABV5H0F0_9FLAO</name>
<dbReference type="PANTHER" id="PTHR30213:SF1">
    <property type="entry name" value="INNER MEMBRANE PROTEIN YHJD"/>
    <property type="match status" value="1"/>
</dbReference>
<dbReference type="Pfam" id="PF03631">
    <property type="entry name" value="Virul_fac_BrkB"/>
    <property type="match status" value="1"/>
</dbReference>
<dbReference type="RefSeq" id="WP_290274328.1">
    <property type="nucleotide sequence ID" value="NZ_JAUFQP010000015.1"/>
</dbReference>
<dbReference type="Proteomes" id="UP001589590">
    <property type="component" value="Unassembled WGS sequence"/>
</dbReference>
<dbReference type="PIRSF" id="PIRSF035875">
    <property type="entry name" value="RNase_BN"/>
    <property type="match status" value="1"/>
</dbReference>
<evidence type="ECO:0000256" key="4">
    <source>
        <dbReference type="ARBA" id="ARBA00022989"/>
    </source>
</evidence>
<protein>
    <submittedName>
        <fullName evidence="7">YihY/virulence factor BrkB family protein</fullName>
    </submittedName>
</protein>
<evidence type="ECO:0000256" key="1">
    <source>
        <dbReference type="ARBA" id="ARBA00004651"/>
    </source>
</evidence>
<dbReference type="InterPro" id="IPR017039">
    <property type="entry name" value="Virul_fac_BrkB"/>
</dbReference>
<keyword evidence="3 6" id="KW-0812">Transmembrane</keyword>
<dbReference type="PANTHER" id="PTHR30213">
    <property type="entry name" value="INNER MEMBRANE PROTEIN YHJD"/>
    <property type="match status" value="1"/>
</dbReference>
<accession>A0ABV5H0F0</accession>
<organism evidence="7 8">
    <name type="scientific">Algibacter miyuki</name>
    <dbReference type="NCBI Taxonomy" id="1306933"/>
    <lineage>
        <taxon>Bacteria</taxon>
        <taxon>Pseudomonadati</taxon>
        <taxon>Bacteroidota</taxon>
        <taxon>Flavobacteriia</taxon>
        <taxon>Flavobacteriales</taxon>
        <taxon>Flavobacteriaceae</taxon>
        <taxon>Algibacter</taxon>
    </lineage>
</organism>